<organism evidence="11 12">
    <name type="scientific">Brachybacterium vulturis</name>
    <dbReference type="NCBI Taxonomy" id="2017484"/>
    <lineage>
        <taxon>Bacteria</taxon>
        <taxon>Bacillati</taxon>
        <taxon>Actinomycetota</taxon>
        <taxon>Actinomycetes</taxon>
        <taxon>Micrococcales</taxon>
        <taxon>Dermabacteraceae</taxon>
        <taxon>Brachybacterium</taxon>
    </lineage>
</organism>
<gene>
    <name evidence="11" type="ORF">CFK38_14065</name>
</gene>
<dbReference type="Pfam" id="PF08478">
    <property type="entry name" value="POTRA_1"/>
    <property type="match status" value="1"/>
</dbReference>
<keyword evidence="3 11" id="KW-0132">Cell division</keyword>
<reference evidence="12" key="1">
    <citation type="submission" date="2017-09" db="EMBL/GenBank/DDBJ databases">
        <title>Brachybacterium sp. VM2412.</title>
        <authorList>
            <person name="Tak E.J."/>
            <person name="Bae J.-W."/>
        </authorList>
    </citation>
    <scope>NUCLEOTIDE SEQUENCE [LARGE SCALE GENOMIC DNA]</scope>
    <source>
        <strain evidence="12">VM2412</strain>
    </source>
</reference>
<evidence type="ECO:0000256" key="3">
    <source>
        <dbReference type="ARBA" id="ARBA00022618"/>
    </source>
</evidence>
<feature type="transmembrane region" description="Helical" evidence="9">
    <location>
        <begin position="149"/>
        <end position="171"/>
    </location>
</feature>
<dbReference type="InterPro" id="IPR034746">
    <property type="entry name" value="POTRA"/>
</dbReference>
<accession>A0A291GQP7</accession>
<dbReference type="AlphaFoldDB" id="A0A291GQP7"/>
<dbReference type="InterPro" id="IPR013685">
    <property type="entry name" value="POTRA_FtsQ_type"/>
</dbReference>
<name>A0A291GQP7_9MICO</name>
<evidence type="ECO:0000313" key="12">
    <source>
        <dbReference type="Proteomes" id="UP000218165"/>
    </source>
</evidence>
<dbReference type="GO" id="GO:0005886">
    <property type="term" value="C:plasma membrane"/>
    <property type="evidence" value="ECO:0007669"/>
    <property type="project" value="TreeGrafter"/>
</dbReference>
<protein>
    <submittedName>
        <fullName evidence="11">Cell division protein</fullName>
    </submittedName>
</protein>
<evidence type="ECO:0000256" key="9">
    <source>
        <dbReference type="SAM" id="Phobius"/>
    </source>
</evidence>
<keyword evidence="6 9" id="KW-0472">Membrane</keyword>
<proteinExistence type="predicted"/>
<dbReference type="PANTHER" id="PTHR37820:SF1">
    <property type="entry name" value="CELL DIVISION PROTEIN FTSQ"/>
    <property type="match status" value="1"/>
</dbReference>
<dbReference type="Gene3D" id="3.10.20.310">
    <property type="entry name" value="membrane protein fhac"/>
    <property type="match status" value="1"/>
</dbReference>
<dbReference type="PANTHER" id="PTHR37820">
    <property type="entry name" value="CELL DIVISION PROTEIN DIVIB"/>
    <property type="match status" value="1"/>
</dbReference>
<dbReference type="KEGG" id="brz:CFK38_14065"/>
<feature type="region of interest" description="Disordered" evidence="8">
    <location>
        <begin position="1"/>
        <end position="124"/>
    </location>
</feature>
<feature type="compositionally biased region" description="Low complexity" evidence="8">
    <location>
        <begin position="61"/>
        <end position="106"/>
    </location>
</feature>
<dbReference type="OrthoDB" id="4793367at2"/>
<evidence type="ECO:0000256" key="2">
    <source>
        <dbReference type="ARBA" id="ARBA00022475"/>
    </source>
</evidence>
<evidence type="ECO:0000256" key="1">
    <source>
        <dbReference type="ARBA" id="ARBA00004370"/>
    </source>
</evidence>
<feature type="compositionally biased region" description="Low complexity" evidence="8">
    <location>
        <begin position="15"/>
        <end position="27"/>
    </location>
</feature>
<evidence type="ECO:0000256" key="7">
    <source>
        <dbReference type="ARBA" id="ARBA00023306"/>
    </source>
</evidence>
<comment type="subcellular location">
    <subcellularLocation>
        <location evidence="1">Membrane</location>
    </subcellularLocation>
</comment>
<evidence type="ECO:0000259" key="10">
    <source>
        <dbReference type="PROSITE" id="PS51779"/>
    </source>
</evidence>
<sequence>MARRPTAPRPRQSPRRPAASASSQRTSKTPAARRRAPEVPPAPAPSRTAGPARPARPAPASPASSAAAPSASARSAPSASSAPARSAPATRSVPSAASPAPAPRSRTVGRPRPVAAAAEEPTDGGRVVQAAGRFRELVVGRPWRRRRRAIVIGIAITAALVVAALVTAIFLPALQVHEVEVEGTGYVEDADIRAAMGPGADGSVLLLPSGEIAEQVGAVPGVASVDVERVWPDGVRVSITEAAPIALLTELDGTSVVVGEDGQELPAAAGEGQSLVPLTVTSGSTDPEGAAAAMSEVLAEMPASLRGAIREVSASSTSDVTFELALEGGGAKTVVWGDARDAELKAEVVQALLGRPGSVIDVSSPVAPVTR</sequence>
<keyword evidence="2" id="KW-1003">Cell membrane</keyword>
<feature type="domain" description="POTRA" evidence="10">
    <location>
        <begin position="174"/>
        <end position="242"/>
    </location>
</feature>
<dbReference type="EMBL" id="CP023563">
    <property type="protein sequence ID" value="ATG52517.1"/>
    <property type="molecule type" value="Genomic_DNA"/>
</dbReference>
<keyword evidence="12" id="KW-1185">Reference proteome</keyword>
<evidence type="ECO:0000256" key="5">
    <source>
        <dbReference type="ARBA" id="ARBA00022989"/>
    </source>
</evidence>
<dbReference type="PROSITE" id="PS51779">
    <property type="entry name" value="POTRA"/>
    <property type="match status" value="1"/>
</dbReference>
<evidence type="ECO:0000313" key="11">
    <source>
        <dbReference type="EMBL" id="ATG52517.1"/>
    </source>
</evidence>
<keyword evidence="5 9" id="KW-1133">Transmembrane helix</keyword>
<keyword evidence="7" id="KW-0131">Cell cycle</keyword>
<evidence type="ECO:0000256" key="6">
    <source>
        <dbReference type="ARBA" id="ARBA00023136"/>
    </source>
</evidence>
<evidence type="ECO:0000256" key="4">
    <source>
        <dbReference type="ARBA" id="ARBA00022692"/>
    </source>
</evidence>
<dbReference type="InterPro" id="IPR050487">
    <property type="entry name" value="FtsQ_DivIB"/>
</dbReference>
<dbReference type="GO" id="GO:0051301">
    <property type="term" value="P:cell division"/>
    <property type="evidence" value="ECO:0007669"/>
    <property type="project" value="UniProtKB-KW"/>
</dbReference>
<keyword evidence="4 9" id="KW-0812">Transmembrane</keyword>
<dbReference type="Proteomes" id="UP000218165">
    <property type="component" value="Chromosome"/>
</dbReference>
<evidence type="ECO:0000256" key="8">
    <source>
        <dbReference type="SAM" id="MobiDB-lite"/>
    </source>
</evidence>